<evidence type="ECO:0000313" key="3">
    <source>
        <dbReference type="EMBL" id="WKN39889.1"/>
    </source>
</evidence>
<accession>A0AA49PYY5</accession>
<reference evidence="3" key="2">
    <citation type="journal article" date="2024" name="Antonie Van Leeuwenhoek">
        <title>Roseihalotalea indica gen. nov., sp. nov., a halophilic Bacteroidetes from mesopelagic Southwest Indian Ocean with higher carbohydrate metabolic potential.</title>
        <authorList>
            <person name="Chen B."/>
            <person name="Zhang M."/>
            <person name="Lin D."/>
            <person name="Ye J."/>
            <person name="Tang K."/>
        </authorList>
    </citation>
    <scope>NUCLEOTIDE SEQUENCE</scope>
    <source>
        <strain evidence="3">TK19036</strain>
    </source>
</reference>
<reference evidence="3" key="1">
    <citation type="journal article" date="2023" name="Comput. Struct. Biotechnol. J.">
        <title>Discovery of a novel marine Bacteroidetes with a rich repertoire of carbohydrate-active enzymes.</title>
        <authorList>
            <person name="Chen B."/>
            <person name="Liu G."/>
            <person name="Chen Q."/>
            <person name="Wang H."/>
            <person name="Liu L."/>
            <person name="Tang K."/>
        </authorList>
    </citation>
    <scope>NUCLEOTIDE SEQUENCE</scope>
    <source>
        <strain evidence="3">TK19036</strain>
    </source>
</reference>
<sequence>MKYVCIIAIFLFSITVVAEVAVAQELTKKERKRLKKEQKKRLKELKSMNPADFQKKEEEAKEFAAKASELEGELSSAKSQLDQKNTEVNQLKDQVRRLQEDLQQARSDASNAQAQAQENVPMASSDAEYNQGLVFRVQIGAYQNQDLSNYDTSENFTEETTDDGTQRYTLGNFRDYWEADKFKKYLRVMGVKDAWIVPYRDGGRVPIKDVLEDLRSNQSSAASVN</sequence>
<feature type="signal peptide" evidence="2">
    <location>
        <begin position="1"/>
        <end position="18"/>
    </location>
</feature>
<feature type="chain" id="PRO_5041371479" evidence="2">
    <location>
        <begin position="19"/>
        <end position="225"/>
    </location>
</feature>
<feature type="region of interest" description="Disordered" evidence="1">
    <location>
        <begin position="32"/>
        <end position="60"/>
    </location>
</feature>
<evidence type="ECO:0000256" key="2">
    <source>
        <dbReference type="SAM" id="SignalP"/>
    </source>
</evidence>
<feature type="compositionally biased region" description="Basic residues" evidence="1">
    <location>
        <begin position="32"/>
        <end position="43"/>
    </location>
</feature>
<evidence type="ECO:0000256" key="1">
    <source>
        <dbReference type="SAM" id="MobiDB-lite"/>
    </source>
</evidence>
<proteinExistence type="predicted"/>
<keyword evidence="2" id="KW-0732">Signal</keyword>
<dbReference type="EMBL" id="CP120682">
    <property type="protein sequence ID" value="WKN39889.1"/>
    <property type="molecule type" value="Genomic_DNA"/>
</dbReference>
<gene>
    <name evidence="3" type="ORF">K4G66_14430</name>
</gene>
<dbReference type="AlphaFoldDB" id="A0AA49PYY5"/>
<name>A0AA49PYY5_9BACT</name>
<protein>
    <submittedName>
        <fullName evidence="3">Ezrin/radixin/moesin family protein</fullName>
    </submittedName>
</protein>
<organism evidence="3">
    <name type="scientific">Roseihalotalea indica</name>
    <dbReference type="NCBI Taxonomy" id="2867963"/>
    <lineage>
        <taxon>Bacteria</taxon>
        <taxon>Pseudomonadati</taxon>
        <taxon>Bacteroidota</taxon>
        <taxon>Cytophagia</taxon>
        <taxon>Cytophagales</taxon>
        <taxon>Catalimonadaceae</taxon>
        <taxon>Roseihalotalea</taxon>
    </lineage>
</organism>
<dbReference type="Gene3D" id="1.20.5.340">
    <property type="match status" value="1"/>
</dbReference>